<keyword evidence="4" id="KW-0378">Hydrolase</keyword>
<dbReference type="InterPro" id="IPR003190">
    <property type="entry name" value="Asp_decarbox"/>
</dbReference>
<gene>
    <name evidence="11" type="ORF">BXT86_00830</name>
</gene>
<dbReference type="Pfam" id="PF00293">
    <property type="entry name" value="NUDIX"/>
    <property type="match status" value="1"/>
</dbReference>
<dbReference type="PROSITE" id="PS00893">
    <property type="entry name" value="NUDIX_BOX"/>
    <property type="match status" value="1"/>
</dbReference>
<dbReference type="InterPro" id="IPR000086">
    <property type="entry name" value="NUDIX_hydrolase_dom"/>
</dbReference>
<dbReference type="AlphaFoldDB" id="A0A1V4QGK1"/>
<evidence type="ECO:0000256" key="3">
    <source>
        <dbReference type="ARBA" id="ARBA00022793"/>
    </source>
</evidence>
<organism evidence="11 12">
    <name type="scientific">candidate division WOR-3 bacterium 4484_100</name>
    <dbReference type="NCBI Taxonomy" id="1936077"/>
    <lineage>
        <taxon>Bacteria</taxon>
        <taxon>Bacteria division WOR-3</taxon>
    </lineage>
</organism>
<dbReference type="Gene3D" id="3.90.79.10">
    <property type="entry name" value="Nucleoside Triphosphate Pyrophosphohydrolase"/>
    <property type="match status" value="1"/>
</dbReference>
<dbReference type="GO" id="GO:0016787">
    <property type="term" value="F:hydrolase activity"/>
    <property type="evidence" value="ECO:0007669"/>
    <property type="project" value="UniProtKB-KW"/>
</dbReference>
<feature type="domain" description="Nudix hydrolase" evidence="10">
    <location>
        <begin position="26"/>
        <end position="155"/>
    </location>
</feature>
<evidence type="ECO:0000256" key="8">
    <source>
        <dbReference type="ARBA" id="ARBA00023270"/>
    </source>
</evidence>
<keyword evidence="3" id="KW-0210">Decarboxylase</keyword>
<keyword evidence="7" id="KW-0456">Lyase</keyword>
<dbReference type="EMBL" id="MUKB01000011">
    <property type="protein sequence ID" value="OPX18490.1"/>
    <property type="molecule type" value="Genomic_DNA"/>
</dbReference>
<dbReference type="GO" id="GO:0004068">
    <property type="term" value="F:aspartate 1-decarboxylase activity"/>
    <property type="evidence" value="ECO:0007669"/>
    <property type="project" value="InterPro"/>
</dbReference>
<dbReference type="Pfam" id="PF02261">
    <property type="entry name" value="Asp_decarbox"/>
    <property type="match status" value="1"/>
</dbReference>
<keyword evidence="2" id="KW-0566">Pantothenate biosynthesis</keyword>
<dbReference type="SUPFAM" id="SSF55811">
    <property type="entry name" value="Nudix"/>
    <property type="match status" value="1"/>
</dbReference>
<dbReference type="PROSITE" id="PS51462">
    <property type="entry name" value="NUDIX"/>
    <property type="match status" value="1"/>
</dbReference>
<keyword evidence="9" id="KW-0670">Pyruvate</keyword>
<evidence type="ECO:0000256" key="7">
    <source>
        <dbReference type="ARBA" id="ARBA00023239"/>
    </source>
</evidence>
<evidence type="ECO:0000256" key="6">
    <source>
        <dbReference type="ARBA" id="ARBA00023145"/>
    </source>
</evidence>
<dbReference type="GO" id="GO:0005829">
    <property type="term" value="C:cytosol"/>
    <property type="evidence" value="ECO:0007669"/>
    <property type="project" value="TreeGrafter"/>
</dbReference>
<protein>
    <submittedName>
        <fullName evidence="11">Aspartate 1-decarboxylase</fullName>
    </submittedName>
</protein>
<dbReference type="SUPFAM" id="SSF50692">
    <property type="entry name" value="ADC-like"/>
    <property type="match status" value="1"/>
</dbReference>
<name>A0A1V4QGK1_UNCW3</name>
<evidence type="ECO:0000256" key="2">
    <source>
        <dbReference type="ARBA" id="ARBA00022655"/>
    </source>
</evidence>
<proteinExistence type="predicted"/>
<dbReference type="Proteomes" id="UP000191663">
    <property type="component" value="Unassembled WGS sequence"/>
</dbReference>
<dbReference type="InterPro" id="IPR009010">
    <property type="entry name" value="Asp_de-COase-like_dom_sf"/>
</dbReference>
<sequence>MCQGRLVKVQSGRNPVCANCGWVYYNNPLPSVVALVKNHKGDLLLIKRGVEPGKGKWALPSGFIEQDEEPNSAVLRELKEETNVTGTVDFLLGVFNEFTKLYGNVIQIAYKISYLGGRLRPGSDVVEVKFFSQNRLPGLAFASHQRIIETERVRVSEGFVQILKSKITDATITHTQLFYRGSMGIDGKIMDEVGLLPGEKVDVLNYNNGERLQTYTIREKENSGKIILYGPASRKGKVGDKLCILGYKLLPLGQAASFRPRVVFLDERNRVRRRHT</sequence>
<evidence type="ECO:0000313" key="12">
    <source>
        <dbReference type="Proteomes" id="UP000191663"/>
    </source>
</evidence>
<reference evidence="12" key="1">
    <citation type="submission" date="2017-01" db="EMBL/GenBank/DDBJ databases">
        <title>Novel pathways for hydrocarbon cycling and metabolic interdependencies in hydrothermal sediment communities.</title>
        <authorList>
            <person name="Dombrowski N."/>
            <person name="Seitz K."/>
            <person name="Teske A."/>
            <person name="Baker B."/>
        </authorList>
    </citation>
    <scope>NUCLEOTIDE SEQUENCE [LARGE SCALE GENOMIC DNA]</scope>
</reference>
<dbReference type="InterPro" id="IPR015797">
    <property type="entry name" value="NUDIX_hydrolase-like_dom_sf"/>
</dbReference>
<accession>A0A1V4QGK1</accession>
<dbReference type="GO" id="GO:0006523">
    <property type="term" value="P:alanine biosynthetic process"/>
    <property type="evidence" value="ECO:0007669"/>
    <property type="project" value="InterPro"/>
</dbReference>
<evidence type="ECO:0000256" key="4">
    <source>
        <dbReference type="ARBA" id="ARBA00022801"/>
    </source>
</evidence>
<keyword evidence="1" id="KW-0963">Cytoplasm</keyword>
<dbReference type="Gene3D" id="2.40.40.20">
    <property type="match status" value="1"/>
</dbReference>
<evidence type="ECO:0000313" key="11">
    <source>
        <dbReference type="EMBL" id="OPX18490.1"/>
    </source>
</evidence>
<evidence type="ECO:0000256" key="9">
    <source>
        <dbReference type="ARBA" id="ARBA00023317"/>
    </source>
</evidence>
<dbReference type="GO" id="GO:0015940">
    <property type="term" value="P:pantothenate biosynthetic process"/>
    <property type="evidence" value="ECO:0007669"/>
    <property type="project" value="UniProtKB-KW"/>
</dbReference>
<keyword evidence="8" id="KW-0704">Schiff base</keyword>
<evidence type="ECO:0000256" key="1">
    <source>
        <dbReference type="ARBA" id="ARBA00022490"/>
    </source>
</evidence>
<evidence type="ECO:0000259" key="10">
    <source>
        <dbReference type="PROSITE" id="PS51462"/>
    </source>
</evidence>
<dbReference type="PANTHER" id="PTHR21012">
    <property type="entry name" value="ASPARTATE 1-DECARBOXYLASE"/>
    <property type="match status" value="1"/>
</dbReference>
<dbReference type="InterPro" id="IPR020084">
    <property type="entry name" value="NUDIX_hydrolase_CS"/>
</dbReference>
<keyword evidence="6" id="KW-0865">Zymogen</keyword>
<comment type="caution">
    <text evidence="11">The sequence shown here is derived from an EMBL/GenBank/DDBJ whole genome shotgun (WGS) entry which is preliminary data.</text>
</comment>
<keyword evidence="5" id="KW-0068">Autocatalytic cleavage</keyword>
<dbReference type="PANTHER" id="PTHR21012:SF0">
    <property type="entry name" value="ASPARTATE 1-DECARBOXYLASE"/>
    <property type="match status" value="1"/>
</dbReference>
<evidence type="ECO:0000256" key="5">
    <source>
        <dbReference type="ARBA" id="ARBA00022813"/>
    </source>
</evidence>